<evidence type="ECO:0000313" key="4">
    <source>
        <dbReference type="Proteomes" id="UP001595882"/>
    </source>
</evidence>
<gene>
    <name evidence="3" type="ORF">ACFOY7_06575</name>
</gene>
<dbReference type="Gene3D" id="1.50.10.10">
    <property type="match status" value="1"/>
</dbReference>
<dbReference type="Gene3D" id="2.60.420.10">
    <property type="entry name" value="Maltose phosphorylase, domain 3"/>
    <property type="match status" value="1"/>
</dbReference>
<dbReference type="SUPFAM" id="SSF48208">
    <property type="entry name" value="Six-hairpin glycosidases"/>
    <property type="match status" value="1"/>
</dbReference>
<dbReference type="Proteomes" id="UP001595882">
    <property type="component" value="Unassembled WGS sequence"/>
</dbReference>
<dbReference type="InterPro" id="IPR035398">
    <property type="entry name" value="Bac_rhamnosid_C"/>
</dbReference>
<dbReference type="Pfam" id="PF17389">
    <property type="entry name" value="Bac_rhamnosid6H"/>
    <property type="match status" value="1"/>
</dbReference>
<dbReference type="RefSeq" id="WP_390250598.1">
    <property type="nucleotide sequence ID" value="NZ_JBHSDT010000004.1"/>
</dbReference>
<evidence type="ECO:0000259" key="1">
    <source>
        <dbReference type="Pfam" id="PF17389"/>
    </source>
</evidence>
<evidence type="ECO:0000259" key="2">
    <source>
        <dbReference type="Pfam" id="PF17390"/>
    </source>
</evidence>
<feature type="domain" description="Alpha-L-rhamnosidase six-hairpin glycosidase" evidence="1">
    <location>
        <begin position="175"/>
        <end position="499"/>
    </location>
</feature>
<dbReference type="InterPro" id="IPR012341">
    <property type="entry name" value="6hp_glycosidase-like_sf"/>
</dbReference>
<dbReference type="PANTHER" id="PTHR34987">
    <property type="entry name" value="C, PUTATIVE (AFU_ORTHOLOGUE AFUA_3G02880)-RELATED"/>
    <property type="match status" value="1"/>
</dbReference>
<dbReference type="PANTHER" id="PTHR34987:SF6">
    <property type="entry name" value="ALPHA-L-RHAMNOSIDASE SIX-HAIRPIN GLYCOSIDASE DOMAIN-CONTAINING PROTEIN"/>
    <property type="match status" value="1"/>
</dbReference>
<accession>A0ABV8WUJ3</accession>
<keyword evidence="4" id="KW-1185">Reference proteome</keyword>
<organism evidence="3 4">
    <name type="scientific">Gracilibacillus xinjiangensis</name>
    <dbReference type="NCBI Taxonomy" id="1193282"/>
    <lineage>
        <taxon>Bacteria</taxon>
        <taxon>Bacillati</taxon>
        <taxon>Bacillota</taxon>
        <taxon>Bacilli</taxon>
        <taxon>Bacillales</taxon>
        <taxon>Bacillaceae</taxon>
        <taxon>Gracilibacillus</taxon>
    </lineage>
</organism>
<dbReference type="Pfam" id="PF17390">
    <property type="entry name" value="Bac_rhamnosid_C"/>
    <property type="match status" value="1"/>
</dbReference>
<name>A0ABV8WUJ3_9BACI</name>
<protein>
    <submittedName>
        <fullName evidence="3">Alpha-L-rhamnosidase C-terminal domain-containing protein</fullName>
    </submittedName>
</protein>
<dbReference type="InterPro" id="IPR035396">
    <property type="entry name" value="Bac_rhamnosid6H"/>
</dbReference>
<dbReference type="EMBL" id="JBHSDT010000004">
    <property type="protein sequence ID" value="MFC4402733.1"/>
    <property type="molecule type" value="Genomic_DNA"/>
</dbReference>
<sequence>MEEIASGKKDPRVREYITPKNILWKTDSNQSRIDNEQLLLEDRESQVLITPEKPVVMSHEGSSPAILLDFGVELHGGIQLAVWNIVKSGELIKSAKVRVRFGESAMEAMSDIGGNTNATNDHAMRDQIVDISFLGMNEIGNTGFRFVRIDLLESDCFIQINTIKAIFIHRDLEFQGSFHSDDKLLNQIWQTGAYTVYLNMQEYLWDGIKRDRMVWIGDMHPEVSTIQAVFGNHQIVPESLDYVRDRTPLPQWMNTFPSYSAWWIIIQHDWFMYTGNVDYLKEQKSYLIRLLDQMGEHIDKDGRNTMPNPFLDWPSVHNEEGVAAGVHALYVLAIKKGAFLCDYLEETEASQRCHLYLANLMKRKVYHGKSKQAAAVLALANIIDPEKASQEVIAVDGAKGMSTFYGYYILLAKAMAGEMTETLRMIREYWGGMLQLGATTFWEDFNMEWLNNAARIDQLTPKNKIDVHGTYGDHCYAGYRHSLCHGWASGPTAWLSRYVLGIKIVTPGCKEIKIDPSLGDLQWVEGTFPTPYGAIDVKHERQSDGKIKSTIEAPDEVHILR</sequence>
<comment type="caution">
    <text evidence="3">The sequence shown here is derived from an EMBL/GenBank/DDBJ whole genome shotgun (WGS) entry which is preliminary data.</text>
</comment>
<feature type="domain" description="Alpha-L-rhamnosidase C-terminal" evidence="2">
    <location>
        <begin position="501"/>
        <end position="557"/>
    </location>
</feature>
<proteinExistence type="predicted"/>
<evidence type="ECO:0000313" key="3">
    <source>
        <dbReference type="EMBL" id="MFC4402733.1"/>
    </source>
</evidence>
<dbReference type="InterPro" id="IPR008928">
    <property type="entry name" value="6-hairpin_glycosidase_sf"/>
</dbReference>
<reference evidence="4" key="1">
    <citation type="journal article" date="2019" name="Int. J. Syst. Evol. Microbiol.">
        <title>The Global Catalogue of Microorganisms (GCM) 10K type strain sequencing project: providing services to taxonomists for standard genome sequencing and annotation.</title>
        <authorList>
            <consortium name="The Broad Institute Genomics Platform"/>
            <consortium name="The Broad Institute Genome Sequencing Center for Infectious Disease"/>
            <person name="Wu L."/>
            <person name="Ma J."/>
        </authorList>
    </citation>
    <scope>NUCLEOTIDE SEQUENCE [LARGE SCALE GENOMIC DNA]</scope>
    <source>
        <strain evidence="4">CCUG 37865</strain>
    </source>
</reference>